<proteinExistence type="predicted"/>
<protein>
    <submittedName>
        <fullName evidence="1">Uncharacterized protein</fullName>
    </submittedName>
</protein>
<name>A0A7Z7NLE9_9BURK</name>
<dbReference type="EMBL" id="OGUU01000008">
    <property type="protein sequence ID" value="SPC08852.1"/>
    <property type="molecule type" value="Genomic_DNA"/>
</dbReference>
<dbReference type="Proteomes" id="UP000257139">
    <property type="component" value="Chromosome CBM2594_a"/>
</dbReference>
<gene>
    <name evidence="1" type="ORF">CBM2594_A40175</name>
</gene>
<evidence type="ECO:0000313" key="1">
    <source>
        <dbReference type="EMBL" id="SPC08852.1"/>
    </source>
</evidence>
<sequence>MTNTQIPKAKRGTGHDAVLPLKTAIGRLIRDIGAAAATAVGAPANAAAGASARPANVWPRQALTVNHKSRTGAMWFARAPFGARPARMSRATGPVPLHGSLLRLAV</sequence>
<dbReference type="AlphaFoldDB" id="A0A7Z7NLE9"/>
<comment type="caution">
    <text evidence="1">The sequence shown here is derived from an EMBL/GenBank/DDBJ whole genome shotgun (WGS) entry which is preliminary data.</text>
</comment>
<accession>A0A7Z7NLE9</accession>
<reference evidence="1" key="1">
    <citation type="submission" date="2018-01" db="EMBL/GenBank/DDBJ databases">
        <authorList>
            <person name="Clerissi C."/>
        </authorList>
    </citation>
    <scope>NUCLEOTIDE SEQUENCE [LARGE SCALE GENOMIC DNA]</scope>
    <source>
        <strain evidence="1">Cupriavidus taiwanensis STM 6021</strain>
    </source>
</reference>
<organism evidence="1">
    <name type="scientific">Cupriavidus taiwanensis</name>
    <dbReference type="NCBI Taxonomy" id="164546"/>
    <lineage>
        <taxon>Bacteria</taxon>
        <taxon>Pseudomonadati</taxon>
        <taxon>Pseudomonadota</taxon>
        <taxon>Betaproteobacteria</taxon>
        <taxon>Burkholderiales</taxon>
        <taxon>Burkholderiaceae</taxon>
        <taxon>Cupriavidus</taxon>
    </lineage>
</organism>